<feature type="transmembrane region" description="Helical" evidence="10">
    <location>
        <begin position="233"/>
        <end position="252"/>
    </location>
</feature>
<dbReference type="InterPro" id="IPR005828">
    <property type="entry name" value="MFS_sugar_transport-like"/>
</dbReference>
<name>K5VXR1_PHACS</name>
<organism evidence="12 13">
    <name type="scientific">Phanerochaete carnosa (strain HHB-10118-sp)</name>
    <name type="common">White-rot fungus</name>
    <name type="synonym">Peniophora carnosa</name>
    <dbReference type="NCBI Taxonomy" id="650164"/>
    <lineage>
        <taxon>Eukaryota</taxon>
        <taxon>Fungi</taxon>
        <taxon>Dikarya</taxon>
        <taxon>Basidiomycota</taxon>
        <taxon>Agaricomycotina</taxon>
        <taxon>Agaricomycetes</taxon>
        <taxon>Polyporales</taxon>
        <taxon>Phanerochaetaceae</taxon>
        <taxon>Phanerochaete</taxon>
    </lineage>
</organism>
<feature type="region of interest" description="Disordered" evidence="9">
    <location>
        <begin position="1"/>
        <end position="24"/>
    </location>
</feature>
<evidence type="ECO:0000259" key="11">
    <source>
        <dbReference type="PROSITE" id="PS50850"/>
    </source>
</evidence>
<accession>K5VXR1</accession>
<dbReference type="GO" id="GO:0015798">
    <property type="term" value="P:myo-inositol transport"/>
    <property type="evidence" value="ECO:0007669"/>
    <property type="project" value="UniProtKB-ARBA"/>
</dbReference>
<feature type="transmembrane region" description="Helical" evidence="10">
    <location>
        <begin position="452"/>
        <end position="475"/>
    </location>
</feature>
<keyword evidence="13" id="KW-1185">Reference proteome</keyword>
<proteinExistence type="inferred from homology"/>
<dbReference type="InterPro" id="IPR020846">
    <property type="entry name" value="MFS_dom"/>
</dbReference>
<evidence type="ECO:0000256" key="5">
    <source>
        <dbReference type="ARBA" id="ARBA00022989"/>
    </source>
</evidence>
<protein>
    <recommendedName>
        <fullName evidence="11">Major facilitator superfamily (MFS) profile domain-containing protein</fullName>
    </recommendedName>
</protein>
<dbReference type="RefSeq" id="XP_007399429.1">
    <property type="nucleotide sequence ID" value="XM_007399367.1"/>
</dbReference>
<dbReference type="PROSITE" id="PS00216">
    <property type="entry name" value="SUGAR_TRANSPORT_1"/>
    <property type="match status" value="1"/>
</dbReference>
<dbReference type="GO" id="GO:0022857">
    <property type="term" value="F:transmembrane transporter activity"/>
    <property type="evidence" value="ECO:0007669"/>
    <property type="project" value="InterPro"/>
</dbReference>
<dbReference type="InterPro" id="IPR050814">
    <property type="entry name" value="Myo-inositol_Transporter"/>
</dbReference>
<dbReference type="InParanoid" id="K5VXR1"/>
<evidence type="ECO:0000256" key="10">
    <source>
        <dbReference type="SAM" id="Phobius"/>
    </source>
</evidence>
<dbReference type="InterPro" id="IPR036259">
    <property type="entry name" value="MFS_trans_sf"/>
</dbReference>
<dbReference type="OrthoDB" id="2785081at2759"/>
<gene>
    <name evidence="12" type="ORF">PHACADRAFT_177040</name>
</gene>
<dbReference type="InterPro" id="IPR003663">
    <property type="entry name" value="Sugar/inositol_transpt"/>
</dbReference>
<feature type="transmembrane region" description="Helical" evidence="10">
    <location>
        <begin position="357"/>
        <end position="379"/>
    </location>
</feature>
<dbReference type="Proteomes" id="UP000008370">
    <property type="component" value="Unassembled WGS sequence"/>
</dbReference>
<dbReference type="AlphaFoldDB" id="K5VXR1"/>
<keyword evidence="5 10" id="KW-1133">Transmembrane helix</keyword>
<feature type="domain" description="Major facilitator superfamily (MFS) profile" evidence="11">
    <location>
        <begin position="97"/>
        <end position="544"/>
    </location>
</feature>
<evidence type="ECO:0000256" key="2">
    <source>
        <dbReference type="ARBA" id="ARBA00010992"/>
    </source>
</evidence>
<sequence length="603" mass="67131">MTSGKESIGKESTSSTTSTASGNPLVECSQAEILEDAERFAKENGLEQYVEVIKRGALVARNPTSIDHIPGLTDEEKAALQHERDKPWSQPFMLYYLVIMCSLAACVQGMDESVINGANLYFPKQFGIDPYAMSNSGSDRNQWLLGLVNSAPYLCCAVAGCWLSAPLNRRLGRRGTIFVGASICLVTCIWQAVSDSWPLLFAARFVLGLGIGPNSATVPVFAGECAPTAIRGALVGMWQVFTAFGIMLGYVSDLAFQTVPDRPHIRGLNWRLMLGSAGIPALFLMVQIWFCPESPRWLVSKGRYADAWRSLLRLRHSQIQAARDLYYIQALQKVQMKDKPQGNQLIQLFAVRRNRRATIVSLMLMFMQQFCGVNAIAYYSSNIFTDSGFSNTQALLASWGFGLTNWLFAFPALYTIDRFGRRKLILTSYPLMAVFLLMTGLAFFIPDQQARIGVIAAGIYLFTIAYSPGAGPVPFTYSAEAYPMAVRDFGMSLSTAWLWFFNFVVAITFPPLVGAFTVAGAFAWYAGWNCVGFAVAYFIMPETKGRSLEELDHVFSTSGREYAWDKFRSWKRFGQGTRVFRRRRGGDRRLYDVDEDSRAGVAV</sequence>
<comment type="similarity">
    <text evidence="2 8">Belongs to the major facilitator superfamily. Sugar transporter (TC 2.A.1.1) family.</text>
</comment>
<dbReference type="SUPFAM" id="SSF103473">
    <property type="entry name" value="MFS general substrate transporter"/>
    <property type="match status" value="1"/>
</dbReference>
<evidence type="ECO:0000313" key="13">
    <source>
        <dbReference type="Proteomes" id="UP000008370"/>
    </source>
</evidence>
<evidence type="ECO:0000313" key="12">
    <source>
        <dbReference type="EMBL" id="EKM51620.1"/>
    </source>
</evidence>
<evidence type="ECO:0000256" key="1">
    <source>
        <dbReference type="ARBA" id="ARBA00004141"/>
    </source>
</evidence>
<evidence type="ECO:0000256" key="6">
    <source>
        <dbReference type="ARBA" id="ARBA00023136"/>
    </source>
</evidence>
<dbReference type="PRINTS" id="PR00171">
    <property type="entry name" value="SUGRTRNSPORT"/>
</dbReference>
<feature type="transmembrane region" description="Helical" evidence="10">
    <location>
        <begin position="496"/>
        <end position="516"/>
    </location>
</feature>
<comment type="subcellular location">
    <subcellularLocation>
        <location evidence="1">Membrane</location>
        <topology evidence="1">Multi-pass membrane protein</topology>
    </subcellularLocation>
</comment>
<evidence type="ECO:0000256" key="7">
    <source>
        <dbReference type="ARBA" id="ARBA00049119"/>
    </source>
</evidence>
<evidence type="ECO:0000256" key="4">
    <source>
        <dbReference type="ARBA" id="ARBA00022692"/>
    </source>
</evidence>
<dbReference type="NCBIfam" id="TIGR00879">
    <property type="entry name" value="SP"/>
    <property type="match status" value="1"/>
</dbReference>
<feature type="transmembrane region" description="Helical" evidence="10">
    <location>
        <begin position="426"/>
        <end position="446"/>
    </location>
</feature>
<keyword evidence="6 10" id="KW-0472">Membrane</keyword>
<evidence type="ECO:0000256" key="8">
    <source>
        <dbReference type="RuleBase" id="RU003346"/>
    </source>
</evidence>
<dbReference type="InterPro" id="IPR005829">
    <property type="entry name" value="Sugar_transporter_CS"/>
</dbReference>
<dbReference type="HOGENOM" id="CLU_001265_43_5_1"/>
<comment type="catalytic activity">
    <reaction evidence="7">
        <text>myo-inositol(out) + H(+)(out) = myo-inositol(in) + H(+)(in)</text>
        <dbReference type="Rhea" id="RHEA:60364"/>
        <dbReference type="ChEBI" id="CHEBI:15378"/>
        <dbReference type="ChEBI" id="CHEBI:17268"/>
    </reaction>
</comment>
<feature type="transmembrane region" description="Helical" evidence="10">
    <location>
        <begin position="199"/>
        <end position="221"/>
    </location>
</feature>
<feature type="transmembrane region" description="Helical" evidence="10">
    <location>
        <begin position="175"/>
        <end position="193"/>
    </location>
</feature>
<reference evidence="12 13" key="1">
    <citation type="journal article" date="2012" name="BMC Genomics">
        <title>Comparative genomics of the white-rot fungi, Phanerochaete carnosa and P. chrysosporium, to elucidate the genetic basis of the distinct wood types they colonize.</title>
        <authorList>
            <person name="Suzuki H."/>
            <person name="MacDonald J."/>
            <person name="Syed K."/>
            <person name="Salamov A."/>
            <person name="Hori C."/>
            <person name="Aerts A."/>
            <person name="Henrissat B."/>
            <person name="Wiebenga A."/>
            <person name="vanKuyk P.A."/>
            <person name="Barry K."/>
            <person name="Lindquist E."/>
            <person name="LaButti K."/>
            <person name="Lapidus A."/>
            <person name="Lucas S."/>
            <person name="Coutinho P."/>
            <person name="Gong Y."/>
            <person name="Samejima M."/>
            <person name="Mahadevan R."/>
            <person name="Abou-Zaid M."/>
            <person name="de Vries R.P."/>
            <person name="Igarashi K."/>
            <person name="Yadav J.S."/>
            <person name="Grigoriev I.V."/>
            <person name="Master E.R."/>
        </authorList>
    </citation>
    <scope>NUCLEOTIDE SEQUENCE [LARGE SCALE GENOMIC DNA]</scope>
    <source>
        <strain evidence="12 13">HHB-10118-sp</strain>
    </source>
</reference>
<evidence type="ECO:0000256" key="9">
    <source>
        <dbReference type="SAM" id="MobiDB-lite"/>
    </source>
</evidence>
<dbReference type="Pfam" id="PF00083">
    <property type="entry name" value="Sugar_tr"/>
    <property type="match status" value="1"/>
</dbReference>
<evidence type="ECO:0000256" key="3">
    <source>
        <dbReference type="ARBA" id="ARBA00022448"/>
    </source>
</evidence>
<keyword evidence="3 8" id="KW-0813">Transport</keyword>
<feature type="transmembrane region" description="Helical" evidence="10">
    <location>
        <begin position="272"/>
        <end position="291"/>
    </location>
</feature>
<feature type="transmembrane region" description="Helical" evidence="10">
    <location>
        <begin position="522"/>
        <end position="540"/>
    </location>
</feature>
<feature type="transmembrane region" description="Helical" evidence="10">
    <location>
        <begin position="143"/>
        <end position="163"/>
    </location>
</feature>
<dbReference type="GO" id="GO:0015791">
    <property type="term" value="P:polyol transmembrane transport"/>
    <property type="evidence" value="ECO:0007669"/>
    <property type="project" value="UniProtKB-ARBA"/>
</dbReference>
<feature type="transmembrane region" description="Helical" evidence="10">
    <location>
        <begin position="92"/>
        <end position="110"/>
    </location>
</feature>
<dbReference type="PROSITE" id="PS50850">
    <property type="entry name" value="MFS"/>
    <property type="match status" value="1"/>
</dbReference>
<feature type="transmembrane region" description="Helical" evidence="10">
    <location>
        <begin position="394"/>
        <end position="414"/>
    </location>
</feature>
<dbReference type="GeneID" id="18909768"/>
<keyword evidence="4 10" id="KW-0812">Transmembrane</keyword>
<dbReference type="KEGG" id="pco:PHACADRAFT_177040"/>
<dbReference type="GO" id="GO:0016020">
    <property type="term" value="C:membrane"/>
    <property type="evidence" value="ECO:0007669"/>
    <property type="project" value="UniProtKB-SubCell"/>
</dbReference>
<dbReference type="EMBL" id="JH930476">
    <property type="protein sequence ID" value="EKM51620.1"/>
    <property type="molecule type" value="Genomic_DNA"/>
</dbReference>
<dbReference type="PANTHER" id="PTHR48020:SF25">
    <property type="entry name" value="SUGAR TRANSPORTER, PUTATIVE (AFU_ORTHOLOGUE AFUA_7G05830)-RELATED"/>
    <property type="match status" value="1"/>
</dbReference>
<dbReference type="Gene3D" id="1.20.1250.20">
    <property type="entry name" value="MFS general substrate transporter like domains"/>
    <property type="match status" value="1"/>
</dbReference>
<dbReference type="PANTHER" id="PTHR48020">
    <property type="entry name" value="PROTON MYO-INOSITOL COTRANSPORTER"/>
    <property type="match status" value="1"/>
</dbReference>
<dbReference type="FunFam" id="1.20.1250.20:FF:000100">
    <property type="entry name" value="MFS sugar transporter, putative"/>
    <property type="match status" value="1"/>
</dbReference>